<evidence type="ECO:0000313" key="2">
    <source>
        <dbReference type="EMBL" id="JAH99818.1"/>
    </source>
</evidence>
<name>A0A0E9XDR2_ANGAN</name>
<evidence type="ECO:0000256" key="1">
    <source>
        <dbReference type="SAM" id="MobiDB-lite"/>
    </source>
</evidence>
<reference evidence="2" key="2">
    <citation type="journal article" date="2015" name="Fish Shellfish Immunol.">
        <title>Early steps in the European eel (Anguilla anguilla)-Vibrio vulnificus interaction in the gills: Role of the RtxA13 toxin.</title>
        <authorList>
            <person name="Callol A."/>
            <person name="Pajuelo D."/>
            <person name="Ebbesson L."/>
            <person name="Teles M."/>
            <person name="MacKenzie S."/>
            <person name="Amaro C."/>
        </authorList>
    </citation>
    <scope>NUCLEOTIDE SEQUENCE</scope>
</reference>
<dbReference type="EMBL" id="GBXM01008759">
    <property type="protein sequence ID" value="JAH99818.1"/>
    <property type="molecule type" value="Transcribed_RNA"/>
</dbReference>
<protein>
    <submittedName>
        <fullName evidence="2">Uncharacterized protein</fullName>
    </submittedName>
</protein>
<feature type="region of interest" description="Disordered" evidence="1">
    <location>
        <begin position="14"/>
        <end position="34"/>
    </location>
</feature>
<proteinExistence type="predicted"/>
<dbReference type="AlphaFoldDB" id="A0A0E9XDR2"/>
<sequence length="34" mass="3711">MRQAQGHCFRQEIGSYGMGGVPECSHPQGSPKLH</sequence>
<reference evidence="2" key="1">
    <citation type="submission" date="2014-11" db="EMBL/GenBank/DDBJ databases">
        <authorList>
            <person name="Amaro Gonzalez C."/>
        </authorList>
    </citation>
    <scope>NUCLEOTIDE SEQUENCE</scope>
</reference>
<accession>A0A0E9XDR2</accession>
<organism evidence="2">
    <name type="scientific">Anguilla anguilla</name>
    <name type="common">European freshwater eel</name>
    <name type="synonym">Muraena anguilla</name>
    <dbReference type="NCBI Taxonomy" id="7936"/>
    <lineage>
        <taxon>Eukaryota</taxon>
        <taxon>Metazoa</taxon>
        <taxon>Chordata</taxon>
        <taxon>Craniata</taxon>
        <taxon>Vertebrata</taxon>
        <taxon>Euteleostomi</taxon>
        <taxon>Actinopterygii</taxon>
        <taxon>Neopterygii</taxon>
        <taxon>Teleostei</taxon>
        <taxon>Anguilliformes</taxon>
        <taxon>Anguillidae</taxon>
        <taxon>Anguilla</taxon>
    </lineage>
</organism>